<dbReference type="Proteomes" id="UP000885826">
    <property type="component" value="Unassembled WGS sequence"/>
</dbReference>
<evidence type="ECO:0000313" key="2">
    <source>
        <dbReference type="Proteomes" id="UP000885826"/>
    </source>
</evidence>
<accession>A0A9C9ENR4</accession>
<protein>
    <submittedName>
        <fullName evidence="1">Uncharacterized protein</fullName>
    </submittedName>
</protein>
<gene>
    <name evidence="1" type="ORF">ENI34_10060</name>
</gene>
<sequence length="92" mass="10799">MPFGRGFRWWGFNFGPYNYPVHPFMGWPGRGNPFPFCRNFPWLPRWWWASPYAGQYAATIPYYGFPYYGYGTAYPYAYPGFSVPQAPNTANN</sequence>
<dbReference type="AlphaFoldDB" id="A0A9C9ENR4"/>
<dbReference type="EMBL" id="DRIG01000102">
    <property type="protein sequence ID" value="HEC79463.1"/>
    <property type="molecule type" value="Genomic_DNA"/>
</dbReference>
<organism evidence="1 2">
    <name type="scientific">candidate division WOR-3 bacterium</name>
    <dbReference type="NCBI Taxonomy" id="2052148"/>
    <lineage>
        <taxon>Bacteria</taxon>
        <taxon>Bacteria division WOR-3</taxon>
    </lineage>
</organism>
<evidence type="ECO:0000313" key="1">
    <source>
        <dbReference type="EMBL" id="HEC79463.1"/>
    </source>
</evidence>
<reference evidence="1" key="1">
    <citation type="journal article" date="2020" name="mSystems">
        <title>Genome- and Community-Level Interaction Insights into Carbon Utilization and Element Cycling Functions of Hydrothermarchaeota in Hydrothermal Sediment.</title>
        <authorList>
            <person name="Zhou Z."/>
            <person name="Liu Y."/>
            <person name="Xu W."/>
            <person name="Pan J."/>
            <person name="Luo Z.H."/>
            <person name="Li M."/>
        </authorList>
    </citation>
    <scope>NUCLEOTIDE SEQUENCE</scope>
    <source>
        <strain evidence="1">HyVt-388</strain>
    </source>
</reference>
<name>A0A9C9ENR4_UNCW3</name>
<proteinExistence type="predicted"/>
<comment type="caution">
    <text evidence="1">The sequence shown here is derived from an EMBL/GenBank/DDBJ whole genome shotgun (WGS) entry which is preliminary data.</text>
</comment>